<evidence type="ECO:0000313" key="1">
    <source>
        <dbReference type="EMBL" id="GAG72451.1"/>
    </source>
</evidence>
<comment type="caution">
    <text evidence="1">The sequence shown here is derived from an EMBL/GenBank/DDBJ whole genome shotgun (WGS) entry which is preliminary data.</text>
</comment>
<reference evidence="1" key="1">
    <citation type="journal article" date="2014" name="Front. Microbiol.">
        <title>High frequency of phylogenetically diverse reductive dehalogenase-homologous genes in deep subseafloor sedimentary metagenomes.</title>
        <authorList>
            <person name="Kawai M."/>
            <person name="Futagami T."/>
            <person name="Toyoda A."/>
            <person name="Takaki Y."/>
            <person name="Nishi S."/>
            <person name="Hori S."/>
            <person name="Arai W."/>
            <person name="Tsubouchi T."/>
            <person name="Morono Y."/>
            <person name="Uchiyama I."/>
            <person name="Ito T."/>
            <person name="Fujiyama A."/>
            <person name="Inagaki F."/>
            <person name="Takami H."/>
        </authorList>
    </citation>
    <scope>NUCLEOTIDE SEQUENCE</scope>
    <source>
        <strain evidence="1">Expedition CK06-06</strain>
    </source>
</reference>
<gene>
    <name evidence="1" type="ORF">S01H4_08923</name>
</gene>
<dbReference type="AlphaFoldDB" id="X1BK53"/>
<feature type="non-terminal residue" evidence="1">
    <location>
        <position position="1"/>
    </location>
</feature>
<accession>X1BK53</accession>
<sequence>IEWFDTGFDGEPERLVVEKLESDSGKLDWLHSLSNAVIKMGNDHDIGDHTKELLNRWLEEIDNL</sequence>
<name>X1BK53_9ZZZZ</name>
<protein>
    <submittedName>
        <fullName evidence="1">Uncharacterized protein</fullName>
    </submittedName>
</protein>
<proteinExistence type="predicted"/>
<organism evidence="1">
    <name type="scientific">marine sediment metagenome</name>
    <dbReference type="NCBI Taxonomy" id="412755"/>
    <lineage>
        <taxon>unclassified sequences</taxon>
        <taxon>metagenomes</taxon>
        <taxon>ecological metagenomes</taxon>
    </lineage>
</organism>
<dbReference type="EMBL" id="BART01003142">
    <property type="protein sequence ID" value="GAG72451.1"/>
    <property type="molecule type" value="Genomic_DNA"/>
</dbReference>